<dbReference type="AlphaFoldDB" id="A0A8H4JDS1"/>
<comment type="caution">
    <text evidence="2">The sequence shown here is derived from an EMBL/GenBank/DDBJ whole genome shotgun (WGS) entry which is preliminary data.</text>
</comment>
<evidence type="ECO:0000313" key="3">
    <source>
        <dbReference type="Proteomes" id="UP000536711"/>
    </source>
</evidence>
<organism evidence="2 3">
    <name type="scientific">Fusarium acutatum</name>
    <dbReference type="NCBI Taxonomy" id="78861"/>
    <lineage>
        <taxon>Eukaryota</taxon>
        <taxon>Fungi</taxon>
        <taxon>Dikarya</taxon>
        <taxon>Ascomycota</taxon>
        <taxon>Pezizomycotina</taxon>
        <taxon>Sordariomycetes</taxon>
        <taxon>Hypocreomycetidae</taxon>
        <taxon>Hypocreales</taxon>
        <taxon>Nectriaceae</taxon>
        <taxon>Fusarium</taxon>
        <taxon>Fusarium fujikuroi species complex</taxon>
    </lineage>
</organism>
<gene>
    <name evidence="2" type="ORF">FACUT_11096</name>
</gene>
<dbReference type="Proteomes" id="UP000536711">
    <property type="component" value="Unassembled WGS sequence"/>
</dbReference>
<feature type="region of interest" description="Disordered" evidence="1">
    <location>
        <begin position="58"/>
        <end position="82"/>
    </location>
</feature>
<keyword evidence="3" id="KW-1185">Reference proteome</keyword>
<name>A0A8H4JDS1_9HYPO</name>
<sequence>MNYPGSLNLGGVRQVFADGRARTEWKSKALPSFSMNRGQAIADPRLHQLQSHVAGWQGDEIPPPRATWSSLDSVHGRASRLE</sequence>
<evidence type="ECO:0000313" key="2">
    <source>
        <dbReference type="EMBL" id="KAF4421049.1"/>
    </source>
</evidence>
<reference evidence="2 3" key="1">
    <citation type="submission" date="2020-01" db="EMBL/GenBank/DDBJ databases">
        <title>Identification and distribution of gene clusters putatively required for synthesis of sphingolipid metabolism inhibitors in phylogenetically diverse species of the filamentous fungus Fusarium.</title>
        <authorList>
            <person name="Kim H.-S."/>
            <person name="Busman M."/>
            <person name="Brown D.W."/>
            <person name="Divon H."/>
            <person name="Uhlig S."/>
            <person name="Proctor R.H."/>
        </authorList>
    </citation>
    <scope>NUCLEOTIDE SEQUENCE [LARGE SCALE GENOMIC DNA]</scope>
    <source>
        <strain evidence="2 3">NRRL 13308</strain>
    </source>
</reference>
<dbReference type="EMBL" id="JAADJF010000363">
    <property type="protein sequence ID" value="KAF4421049.1"/>
    <property type="molecule type" value="Genomic_DNA"/>
</dbReference>
<accession>A0A8H4JDS1</accession>
<proteinExistence type="predicted"/>
<evidence type="ECO:0000256" key="1">
    <source>
        <dbReference type="SAM" id="MobiDB-lite"/>
    </source>
</evidence>
<protein>
    <submittedName>
        <fullName evidence="2">Uncharacterized protein</fullName>
    </submittedName>
</protein>